<evidence type="ECO:0000313" key="2">
    <source>
        <dbReference type="EMBL" id="RSZ61120.1"/>
    </source>
</evidence>
<comment type="caution">
    <text evidence="2">The sequence shown here is derived from an EMBL/GenBank/DDBJ whole genome shotgun (WGS) entry which is preliminary data.</text>
</comment>
<proteinExistence type="predicted"/>
<dbReference type="AlphaFoldDB" id="A0A430HUE5"/>
<dbReference type="Proteomes" id="UP000278085">
    <property type="component" value="Unassembled WGS sequence"/>
</dbReference>
<reference evidence="2 3" key="1">
    <citation type="submission" date="2018-12" db="EMBL/GenBank/DDBJ databases">
        <authorList>
            <person name="Yang E."/>
        </authorList>
    </citation>
    <scope>NUCLEOTIDE SEQUENCE [LARGE SCALE GENOMIC DNA]</scope>
    <source>
        <strain evidence="2 3">SOD</strain>
    </source>
</reference>
<organism evidence="2 3">
    <name type="scientific">Massilia atriviolacea</name>
    <dbReference type="NCBI Taxonomy" id="2495579"/>
    <lineage>
        <taxon>Bacteria</taxon>
        <taxon>Pseudomonadati</taxon>
        <taxon>Pseudomonadota</taxon>
        <taxon>Betaproteobacteria</taxon>
        <taxon>Burkholderiales</taxon>
        <taxon>Oxalobacteraceae</taxon>
        <taxon>Telluria group</taxon>
        <taxon>Massilia</taxon>
    </lineage>
</organism>
<feature type="region of interest" description="Disordered" evidence="1">
    <location>
        <begin position="1"/>
        <end position="23"/>
    </location>
</feature>
<keyword evidence="3" id="KW-1185">Reference proteome</keyword>
<sequence length="96" mass="10529">MQHAQEDEGHENAGRTSGDHRRANEINIARHVAEAHDGDAEMSVIAKAVRVDAPCRRNRARIASHRIAGIVSSKEAGSEEGPRFPLRASGCTIMFW</sequence>
<accession>A0A430HUE5</accession>
<evidence type="ECO:0000256" key="1">
    <source>
        <dbReference type="SAM" id="MobiDB-lite"/>
    </source>
</evidence>
<protein>
    <submittedName>
        <fullName evidence="2">Uncharacterized protein</fullName>
    </submittedName>
</protein>
<dbReference type="EMBL" id="RXLQ01000001">
    <property type="protein sequence ID" value="RSZ61120.1"/>
    <property type="molecule type" value="Genomic_DNA"/>
</dbReference>
<name>A0A430HUE5_9BURK</name>
<gene>
    <name evidence="2" type="ORF">EJB06_03060</name>
</gene>
<evidence type="ECO:0000313" key="3">
    <source>
        <dbReference type="Proteomes" id="UP000278085"/>
    </source>
</evidence>